<name>A0A0M0BNF3_9ARCH</name>
<gene>
    <name evidence="2" type="ORF">AC477_05235</name>
</gene>
<sequence>MQKLGGVQEIIKMHLDPVMKNFSLEECDICSEMFRYLVTPSGTKIAHKISDLASYAGIEKGKMAPVVLKLGSKSILREIPPPLGLNENRYEIYHDILGRAILDWQARFKTYKEWLSKRPWGYGRVLSSGNILELKGSTVSFGRWWPNGLTEFDRNKYLSRMHMFITFVKEENAFYAVDLRSKNGTTINAKCLCYGEEKKLQEGDIIVLAGTTPFQLWCINYLQKERFKVEKEFPFNQKDKGHIKEPHGWAVLVNGTTRIYDYIESDLCYLSKLPTGDIRISEKMQFEPFLILRRISKELAEFEFCDKKHALKFSSKTENKDFPIEFTMKYGESKFLNGTFAFKYRNVHFQIVPL</sequence>
<dbReference type="AlphaFoldDB" id="A0A0M0BNF3"/>
<dbReference type="Gene3D" id="2.60.200.20">
    <property type="match status" value="1"/>
</dbReference>
<feature type="domain" description="FHA" evidence="1">
    <location>
        <begin position="139"/>
        <end position="192"/>
    </location>
</feature>
<dbReference type="SUPFAM" id="SSF49879">
    <property type="entry name" value="SMAD/FHA domain"/>
    <property type="match status" value="1"/>
</dbReference>
<dbReference type="EMBL" id="LFWU01000135">
    <property type="protein sequence ID" value="KON30073.1"/>
    <property type="molecule type" value="Genomic_DNA"/>
</dbReference>
<dbReference type="InterPro" id="IPR008984">
    <property type="entry name" value="SMAD_FHA_dom_sf"/>
</dbReference>
<dbReference type="InterPro" id="IPR000253">
    <property type="entry name" value="FHA_dom"/>
</dbReference>
<dbReference type="Pfam" id="PF00498">
    <property type="entry name" value="FHA"/>
    <property type="match status" value="1"/>
</dbReference>
<comment type="caution">
    <text evidence="2">The sequence shown here is derived from an EMBL/GenBank/DDBJ whole genome shotgun (WGS) entry which is preliminary data.</text>
</comment>
<dbReference type="CDD" id="cd00060">
    <property type="entry name" value="FHA"/>
    <property type="match status" value="1"/>
</dbReference>
<evidence type="ECO:0000313" key="3">
    <source>
        <dbReference type="Proteomes" id="UP000037237"/>
    </source>
</evidence>
<dbReference type="Proteomes" id="UP000037237">
    <property type="component" value="Unassembled WGS sequence"/>
</dbReference>
<protein>
    <recommendedName>
        <fullName evidence="1">FHA domain-containing protein</fullName>
    </recommendedName>
</protein>
<proteinExistence type="predicted"/>
<dbReference type="PROSITE" id="PS50006">
    <property type="entry name" value="FHA_DOMAIN"/>
    <property type="match status" value="1"/>
</dbReference>
<evidence type="ECO:0000313" key="2">
    <source>
        <dbReference type="EMBL" id="KON30073.1"/>
    </source>
</evidence>
<evidence type="ECO:0000259" key="1">
    <source>
        <dbReference type="PROSITE" id="PS50006"/>
    </source>
</evidence>
<reference evidence="2 3" key="1">
    <citation type="submission" date="2015-06" db="EMBL/GenBank/DDBJ databases">
        <title>New insights into the roles of widespread benthic archaea in carbon and nitrogen cycling.</title>
        <authorList>
            <person name="Lazar C.S."/>
            <person name="Baker B.J."/>
            <person name="Seitz K.W."/>
            <person name="Hyde A.S."/>
            <person name="Dick G.J."/>
            <person name="Hinrichs K.-U."/>
            <person name="Teske A.P."/>
        </authorList>
    </citation>
    <scope>NUCLEOTIDE SEQUENCE [LARGE SCALE GENOMIC DNA]</scope>
    <source>
        <strain evidence="2">SG8-32-1</strain>
    </source>
</reference>
<organism evidence="2 3">
    <name type="scientific">miscellaneous Crenarchaeota group-1 archaeon SG8-32-1</name>
    <dbReference type="NCBI Taxonomy" id="1685124"/>
    <lineage>
        <taxon>Archaea</taxon>
        <taxon>Candidatus Bathyarchaeota</taxon>
        <taxon>MCG-1</taxon>
    </lineage>
</organism>
<accession>A0A0M0BNF3</accession>